<dbReference type="Pfam" id="PF25164">
    <property type="entry name" value="CoiA_N"/>
    <property type="match status" value="1"/>
</dbReference>
<feature type="domain" description="Competence protein CoiA-like N-terminal" evidence="2">
    <location>
        <begin position="20"/>
        <end position="66"/>
    </location>
</feature>
<dbReference type="RefSeq" id="WP_123166299.1">
    <property type="nucleotide sequence ID" value="NZ_RIAX01000013.1"/>
</dbReference>
<evidence type="ECO:0000259" key="1">
    <source>
        <dbReference type="Pfam" id="PF06054"/>
    </source>
</evidence>
<protein>
    <submittedName>
        <fullName evidence="3">Competence protein CoiA</fullName>
    </submittedName>
</protein>
<dbReference type="InterPro" id="IPR021176">
    <property type="entry name" value="Competence-induced_CoiA"/>
</dbReference>
<dbReference type="AlphaFoldDB" id="A0A3M8P470"/>
<dbReference type="PIRSF" id="PIRSF007487">
    <property type="entry name" value="Competence-induced_CoiA_bac"/>
    <property type="match status" value="1"/>
</dbReference>
<name>A0A3M8P470_9BACL</name>
<evidence type="ECO:0000259" key="2">
    <source>
        <dbReference type="Pfam" id="PF25164"/>
    </source>
</evidence>
<evidence type="ECO:0000313" key="3">
    <source>
        <dbReference type="EMBL" id="RNF38478.1"/>
    </source>
</evidence>
<dbReference type="Pfam" id="PF06054">
    <property type="entry name" value="CoiA_nuc"/>
    <property type="match status" value="1"/>
</dbReference>
<dbReference type="Proteomes" id="UP000275473">
    <property type="component" value="Unassembled WGS sequence"/>
</dbReference>
<feature type="domain" description="Competence protein CoiA nuclease-like" evidence="1">
    <location>
        <begin position="71"/>
        <end position="216"/>
    </location>
</feature>
<organism evidence="3 4">
    <name type="scientific">Planococcus salinus</name>
    <dbReference type="NCBI Taxonomy" id="1848460"/>
    <lineage>
        <taxon>Bacteria</taxon>
        <taxon>Bacillati</taxon>
        <taxon>Bacillota</taxon>
        <taxon>Bacilli</taxon>
        <taxon>Bacillales</taxon>
        <taxon>Caryophanaceae</taxon>
        <taxon>Planococcus</taxon>
    </lineage>
</organism>
<dbReference type="EMBL" id="RIAX01000013">
    <property type="protein sequence ID" value="RNF38478.1"/>
    <property type="molecule type" value="Genomic_DNA"/>
</dbReference>
<gene>
    <name evidence="3" type="ORF">EEX84_14165</name>
</gene>
<reference evidence="3 4" key="1">
    <citation type="journal article" date="2018" name="Int. J. Syst. Evol. Microbiol.">
        <title>Planococcus salinus sp. nov., a moderately halophilic bacterium isolated from a saline-alkali soil.</title>
        <authorList>
            <person name="Gan L."/>
        </authorList>
    </citation>
    <scope>NUCLEOTIDE SEQUENCE [LARGE SCALE GENOMIC DNA]</scope>
    <source>
        <strain evidence="3 4">LCB217</strain>
    </source>
</reference>
<sequence length="360" mass="41857">MIHILTAFTKDQKLFYLTDAYAREELLTLRNKEQFFCPICGASVILKIGDIKIPHFSHRSLSECDAFSEPESSLHLQGKRLLHHFFHRHQLPVEIEKYLPAIRQRADLLVNGQTAVEFQCSPISVSHITKRTEGYKKLNIGTLWIKGVKEQTEDGIQLIRLKAHERAFFQKNKGSSYLVLFLPEANRFFYYSNLFYISGNRWVGKGKQLTAEQQSFPFGIPRRLSKEEFRQLWVLYSRARRQFIASQAYSKNRYQNVFWRCCYELRLDMKNFPDSIGLPLEKAECIAEHAVLWQLKVLTAKRKGISMFALANSGKIPIAAFASIEEVVKLLETFVKLHQLMEQKEAGPLGIFEIMYESYC</sequence>
<comment type="caution">
    <text evidence="3">The sequence shown here is derived from an EMBL/GenBank/DDBJ whole genome shotgun (WGS) entry which is preliminary data.</text>
</comment>
<evidence type="ECO:0000313" key="4">
    <source>
        <dbReference type="Proteomes" id="UP000275473"/>
    </source>
</evidence>
<accession>A0A3M8P470</accession>
<dbReference type="InterPro" id="IPR057253">
    <property type="entry name" value="CoiA-like_N"/>
</dbReference>
<dbReference type="OrthoDB" id="3784230at2"/>
<keyword evidence="4" id="KW-1185">Reference proteome</keyword>
<dbReference type="InterPro" id="IPR010330">
    <property type="entry name" value="CoiA_nuc"/>
</dbReference>
<proteinExistence type="predicted"/>